<reference evidence="2 3" key="1">
    <citation type="submission" date="2023-06" db="EMBL/GenBank/DDBJ databases">
        <title>Rock-solubilizing bacteria, Microbacterium invictum, promotes re-establishment of vegetation in rocky wasteland by accelerating rock bio-weathering and reshaping soil bacterial community.</title>
        <authorList>
            <person name="Liu C."/>
        </authorList>
    </citation>
    <scope>NUCLEOTIDE SEQUENCE [LARGE SCALE GENOMIC DNA]</scope>
    <source>
        <strain evidence="2 3">X-18</strain>
    </source>
</reference>
<dbReference type="Proteomes" id="UP001324533">
    <property type="component" value="Chromosome"/>
</dbReference>
<accession>A0ABZ0V728</accession>
<dbReference type="EMBL" id="CP139779">
    <property type="protein sequence ID" value="WQB68914.1"/>
    <property type="molecule type" value="Genomic_DNA"/>
</dbReference>
<evidence type="ECO:0000256" key="1">
    <source>
        <dbReference type="SAM" id="Phobius"/>
    </source>
</evidence>
<dbReference type="RefSeq" id="WP_322409045.1">
    <property type="nucleotide sequence ID" value="NZ_CP139779.1"/>
</dbReference>
<proteinExistence type="predicted"/>
<feature type="transmembrane region" description="Helical" evidence="1">
    <location>
        <begin position="155"/>
        <end position="173"/>
    </location>
</feature>
<feature type="transmembrane region" description="Helical" evidence="1">
    <location>
        <begin position="45"/>
        <end position="70"/>
    </location>
</feature>
<evidence type="ECO:0008006" key="4">
    <source>
        <dbReference type="Google" id="ProtNLM"/>
    </source>
</evidence>
<keyword evidence="1" id="KW-0472">Membrane</keyword>
<keyword evidence="1" id="KW-1133">Transmembrane helix</keyword>
<evidence type="ECO:0000313" key="3">
    <source>
        <dbReference type="Proteomes" id="UP001324533"/>
    </source>
</evidence>
<keyword evidence="3" id="KW-1185">Reference proteome</keyword>
<feature type="transmembrane region" description="Helical" evidence="1">
    <location>
        <begin position="323"/>
        <end position="342"/>
    </location>
</feature>
<sequence length="448" mass="49131">MREIVRMGLRLLAAHWPALLAWYLAGSLGRYLSIQLAGYVGGYTALGGILLLPLAILAKLVSVVAMFLVLRDGMLRLSAIAPNPVDRGERLRSFRDALLSAVLPFIAVYAILGFLIDDVAAYLQVALAVQTDRQWAAILEETTLDTSGAVDSLTWEPWTIIVVALAFGGRWAWKRWQQALPRWTALGATYLEALWIFLAAYFLGEAFGQVTAWIDTRQAMVWLADLRRAVGELFAPLGWTWDAVEWLLGQAGAVLFVPLAWLTIAGVIYGRTVSPQGVQLRGALVDRARSRYGSLPQRLRRRLVDLGSEVGGRFRPIWQAILLMWRGGPILVGGYVLIYTVILFVGEGLRVLLTRLVGPHDLFGFWVIAATPVFLIVPLVVEPLRTVLIAATYDATVGALIGAPVVSSGDDLESEEARQLVRDGELDAERTASVVGDEKGHPEGERSP</sequence>
<gene>
    <name evidence="2" type="ORF">T9R20_09300</name>
</gene>
<organism evidence="2 3">
    <name type="scientific">Microbacterium invictum</name>
    <dbReference type="NCBI Taxonomy" id="515415"/>
    <lineage>
        <taxon>Bacteria</taxon>
        <taxon>Bacillati</taxon>
        <taxon>Actinomycetota</taxon>
        <taxon>Actinomycetes</taxon>
        <taxon>Micrococcales</taxon>
        <taxon>Microbacteriaceae</taxon>
        <taxon>Microbacterium</taxon>
    </lineage>
</organism>
<feature type="transmembrane region" description="Helical" evidence="1">
    <location>
        <begin position="7"/>
        <end position="25"/>
    </location>
</feature>
<keyword evidence="1" id="KW-0812">Transmembrane</keyword>
<feature type="transmembrane region" description="Helical" evidence="1">
    <location>
        <begin position="362"/>
        <end position="381"/>
    </location>
</feature>
<feature type="transmembrane region" description="Helical" evidence="1">
    <location>
        <begin position="246"/>
        <end position="269"/>
    </location>
</feature>
<evidence type="ECO:0000313" key="2">
    <source>
        <dbReference type="EMBL" id="WQB68914.1"/>
    </source>
</evidence>
<protein>
    <recommendedName>
        <fullName evidence="4">Integral membrane protein</fullName>
    </recommendedName>
</protein>
<feature type="transmembrane region" description="Helical" evidence="1">
    <location>
        <begin position="97"/>
        <end position="116"/>
    </location>
</feature>
<name>A0ABZ0V728_9MICO</name>
<feature type="transmembrane region" description="Helical" evidence="1">
    <location>
        <begin position="185"/>
        <end position="203"/>
    </location>
</feature>